<dbReference type="EMBL" id="JAGTJJ010000072">
    <property type="protein sequence ID" value="MDC3988425.1"/>
    <property type="molecule type" value="Genomic_DNA"/>
</dbReference>
<dbReference type="Proteomes" id="UP001151081">
    <property type="component" value="Unassembled WGS sequence"/>
</dbReference>
<gene>
    <name evidence="1" type="ORF">KEG57_48615</name>
</gene>
<evidence type="ECO:0000313" key="2">
    <source>
        <dbReference type="Proteomes" id="UP001151081"/>
    </source>
</evidence>
<reference evidence="1 2" key="1">
    <citation type="submission" date="2021-04" db="EMBL/GenBank/DDBJ databases">
        <title>Genome analysis of Polyangium sp.</title>
        <authorList>
            <person name="Li Y."/>
            <person name="Wang J."/>
        </authorList>
    </citation>
    <scope>NUCLEOTIDE SEQUENCE [LARGE SCALE GENOMIC DNA]</scope>
    <source>
        <strain evidence="1 2">SDU14</strain>
    </source>
</reference>
<protein>
    <submittedName>
        <fullName evidence="1">Uncharacterized protein</fullName>
    </submittedName>
</protein>
<sequence>MRLILPAIRRADPEARLMTRRGPAVRETVFLRARRGRVDARDDQEVLARRELRPGLETHGVGPRPLPSHCLEDSSPCLTCLALSTCTLHLADSQRSRNAQARWNLEETRILEEAEAFANAKLRWAKLNRSERWTKIALWTIFKAPYRTRWNLADVVLEACERCGNEAGIRFIQHAPGEEDEWLGEACLKELGPEH</sequence>
<name>A0A9X3XFB2_9BACT</name>
<organism evidence="1 2">
    <name type="scientific">Polyangium jinanense</name>
    <dbReference type="NCBI Taxonomy" id="2829994"/>
    <lineage>
        <taxon>Bacteria</taxon>
        <taxon>Pseudomonadati</taxon>
        <taxon>Myxococcota</taxon>
        <taxon>Polyangia</taxon>
        <taxon>Polyangiales</taxon>
        <taxon>Polyangiaceae</taxon>
        <taxon>Polyangium</taxon>
    </lineage>
</organism>
<comment type="caution">
    <text evidence="1">The sequence shown here is derived from an EMBL/GenBank/DDBJ whole genome shotgun (WGS) entry which is preliminary data.</text>
</comment>
<keyword evidence="2" id="KW-1185">Reference proteome</keyword>
<proteinExistence type="predicted"/>
<evidence type="ECO:0000313" key="1">
    <source>
        <dbReference type="EMBL" id="MDC3988425.1"/>
    </source>
</evidence>
<dbReference type="AlphaFoldDB" id="A0A9X3XFB2"/>
<dbReference type="RefSeq" id="WP_272459800.1">
    <property type="nucleotide sequence ID" value="NZ_JAGTJJ010000072.1"/>
</dbReference>
<accession>A0A9X3XFB2</accession>